<evidence type="ECO:0000313" key="1">
    <source>
        <dbReference type="EMBL" id="SEW09382.1"/>
    </source>
</evidence>
<gene>
    <name evidence="1" type="ORF">SAMN05216285_2151</name>
</gene>
<keyword evidence="2" id="KW-1185">Reference proteome</keyword>
<sequence>MRRGHMAKIAYEAPDGVAEEAVDADNITDSGKVQGLRIKLEDESYIHLPYTRVYWVRMSKDEGKVSYSSV</sequence>
<reference evidence="2" key="1">
    <citation type="submission" date="2016-10" db="EMBL/GenBank/DDBJ databases">
        <authorList>
            <person name="Varghese N."/>
        </authorList>
    </citation>
    <scope>NUCLEOTIDE SEQUENCE [LARGE SCALE GENOMIC DNA]</scope>
    <source>
        <strain evidence="2">CGMCC 1.12284</strain>
    </source>
</reference>
<dbReference type="STRING" id="1202768.SAMN05216285_2151"/>
<proteinExistence type="predicted"/>
<protein>
    <submittedName>
        <fullName evidence="1">Uncharacterized protein</fullName>
    </submittedName>
</protein>
<accession>A0A1I0P5P8</accession>
<dbReference type="EMBL" id="FOIS01000003">
    <property type="protein sequence ID" value="SEW09382.1"/>
    <property type="molecule type" value="Genomic_DNA"/>
</dbReference>
<evidence type="ECO:0000313" key="2">
    <source>
        <dbReference type="Proteomes" id="UP000183275"/>
    </source>
</evidence>
<dbReference type="Proteomes" id="UP000183275">
    <property type="component" value="Unassembled WGS sequence"/>
</dbReference>
<dbReference type="AlphaFoldDB" id="A0A1I0P5P8"/>
<organism evidence="1 2">
    <name type="scientific">Natrinema salifodinae</name>
    <dbReference type="NCBI Taxonomy" id="1202768"/>
    <lineage>
        <taxon>Archaea</taxon>
        <taxon>Methanobacteriati</taxon>
        <taxon>Methanobacteriota</taxon>
        <taxon>Stenosarchaea group</taxon>
        <taxon>Halobacteria</taxon>
        <taxon>Halobacteriales</taxon>
        <taxon>Natrialbaceae</taxon>
        <taxon>Natrinema</taxon>
    </lineage>
</organism>
<name>A0A1I0P5P8_9EURY</name>
<dbReference type="eggNOG" id="arCOG11850">
    <property type="taxonomic scope" value="Archaea"/>
</dbReference>